<feature type="compositionally biased region" description="Basic and acidic residues" evidence="1">
    <location>
        <begin position="20"/>
        <end position="63"/>
    </location>
</feature>
<gene>
    <name evidence="2" type="ORF">EFE23_16015</name>
</gene>
<dbReference type="Proteomes" id="UP000280698">
    <property type="component" value="Unassembled WGS sequence"/>
</dbReference>
<evidence type="ECO:0000313" key="2">
    <source>
        <dbReference type="EMBL" id="RNL98088.1"/>
    </source>
</evidence>
<protein>
    <submittedName>
        <fullName evidence="2">General stress protein CsbD</fullName>
    </submittedName>
</protein>
<name>A0ABX9WE37_9ACTN</name>
<evidence type="ECO:0000256" key="1">
    <source>
        <dbReference type="SAM" id="MobiDB-lite"/>
    </source>
</evidence>
<evidence type="ECO:0000313" key="3">
    <source>
        <dbReference type="Proteomes" id="UP000280698"/>
    </source>
</evidence>
<dbReference type="EMBL" id="RJLN01000042">
    <property type="protein sequence ID" value="RNL98088.1"/>
    <property type="molecule type" value="Genomic_DNA"/>
</dbReference>
<keyword evidence="3" id="KW-1185">Reference proteome</keyword>
<reference evidence="2 3" key="1">
    <citation type="submission" date="2018-11" db="EMBL/GenBank/DDBJ databases">
        <title>Micromonospora sp. PPF5-17, a new actinomycetes isolated from a hot spring soil.</title>
        <authorList>
            <person name="Thawai C."/>
        </authorList>
    </citation>
    <scope>NUCLEOTIDE SEQUENCE [LARGE SCALE GENOMIC DNA]</scope>
    <source>
        <strain evidence="2 3">PPF5-17</strain>
    </source>
</reference>
<accession>A0ABX9WE37</accession>
<proteinExistence type="predicted"/>
<comment type="caution">
    <text evidence="2">The sequence shown here is derived from an EMBL/GenBank/DDBJ whole genome shotgun (WGS) entry which is preliminary data.</text>
</comment>
<organism evidence="2 3">
    <name type="scientific">Micromonospora solifontis</name>
    <dbReference type="NCBI Taxonomy" id="2487138"/>
    <lineage>
        <taxon>Bacteria</taxon>
        <taxon>Bacillati</taxon>
        <taxon>Actinomycetota</taxon>
        <taxon>Actinomycetes</taxon>
        <taxon>Micromonosporales</taxon>
        <taxon>Micromonosporaceae</taxon>
        <taxon>Micromonospora</taxon>
    </lineage>
</organism>
<feature type="region of interest" description="Disordered" evidence="1">
    <location>
        <begin position="1"/>
        <end position="63"/>
    </location>
</feature>
<dbReference type="RefSeq" id="WP_123241732.1">
    <property type="nucleotide sequence ID" value="NZ_JAAHBY010000042.1"/>
</dbReference>
<sequence>MSTERSNDNLEQVAGPARARLGDLTRAERAEADQAARQDEIRGRQPGEHVQKDARDARDDFTT</sequence>